<dbReference type="OrthoDB" id="187389at2759"/>
<dbReference type="EMBL" id="BRXW01000368">
    <property type="protein sequence ID" value="GMH48632.1"/>
    <property type="molecule type" value="Genomic_DNA"/>
</dbReference>
<proteinExistence type="predicted"/>
<dbReference type="Gene3D" id="2.60.120.260">
    <property type="entry name" value="Galactose-binding domain-like"/>
    <property type="match status" value="1"/>
</dbReference>
<gene>
    <name evidence="2" type="ORF">TrLO_g3478</name>
</gene>
<dbReference type="InterPro" id="IPR013320">
    <property type="entry name" value="ConA-like_dom_sf"/>
</dbReference>
<keyword evidence="3" id="KW-1185">Reference proteome</keyword>
<sequence>MFCVECGIKIEQSFKFCPSCGHPTAPAVQLLAGRNKNSDQKPKATPITRLGLAAPAQPTAPRVMHAGGEIQDLYANGFQSKVSWDLSGQTPFTLECEIETSADAATIIAKPFHNGLWRNGGGQGQGKMLFLRGGRVSFDIGWVGCVNGRTNVSDNLRHKVALKFNKRRNKYEIYVDEKLDGDGLQSVPDHPETSVILGLSIGHQVNPMPNNGDMAPNFPNRLTNISNVWYSADGTRPHEEDEEFVKIPLTVPVAVAMPMQATVLVPPQAIKINNPSSGTISAPSSGWQDFCVGGRAVQSSNYSGSWGGAENAIRGNLNSSSGFSGSGSYAHTNPNDSSPTFRVTTKTVCTCFELRVYGRPGYQRRLKRVRVELLDSSDQVLSQFDYENNERKDAAAFKIVYANGVAGVAGVRLQKYGQLQGGDDKTFNLNAVQLWGV</sequence>
<protein>
    <recommendedName>
        <fullName evidence="1">Zinc-ribbon domain-containing protein</fullName>
    </recommendedName>
</protein>
<dbReference type="Pfam" id="PF13240">
    <property type="entry name" value="Zn_Ribbon_1"/>
    <property type="match status" value="1"/>
</dbReference>
<dbReference type="AlphaFoldDB" id="A0A9W7DNC7"/>
<name>A0A9W7DNC7_9STRA</name>
<evidence type="ECO:0000259" key="1">
    <source>
        <dbReference type="Pfam" id="PF13240"/>
    </source>
</evidence>
<comment type="caution">
    <text evidence="2">The sequence shown here is derived from an EMBL/GenBank/DDBJ whole genome shotgun (WGS) entry which is preliminary data.</text>
</comment>
<dbReference type="Proteomes" id="UP001165122">
    <property type="component" value="Unassembled WGS sequence"/>
</dbReference>
<dbReference type="SUPFAM" id="SSF49785">
    <property type="entry name" value="Galactose-binding domain-like"/>
    <property type="match status" value="1"/>
</dbReference>
<dbReference type="InterPro" id="IPR026870">
    <property type="entry name" value="Zinc_ribbon_dom"/>
</dbReference>
<reference evidence="3" key="1">
    <citation type="journal article" date="2023" name="Commun. Biol.">
        <title>Genome analysis of Parmales, the sister group of diatoms, reveals the evolutionary specialization of diatoms from phago-mixotrophs to photoautotrophs.</title>
        <authorList>
            <person name="Ban H."/>
            <person name="Sato S."/>
            <person name="Yoshikawa S."/>
            <person name="Yamada K."/>
            <person name="Nakamura Y."/>
            <person name="Ichinomiya M."/>
            <person name="Sato N."/>
            <person name="Blanc-Mathieu R."/>
            <person name="Endo H."/>
            <person name="Kuwata A."/>
            <person name="Ogata H."/>
        </authorList>
    </citation>
    <scope>NUCLEOTIDE SEQUENCE [LARGE SCALE GENOMIC DNA]</scope>
    <source>
        <strain evidence="3">NIES 3700</strain>
    </source>
</reference>
<dbReference type="InterPro" id="IPR008979">
    <property type="entry name" value="Galactose-bd-like_sf"/>
</dbReference>
<evidence type="ECO:0000313" key="2">
    <source>
        <dbReference type="EMBL" id="GMH48632.1"/>
    </source>
</evidence>
<organism evidence="2 3">
    <name type="scientific">Triparma laevis f. longispina</name>
    <dbReference type="NCBI Taxonomy" id="1714387"/>
    <lineage>
        <taxon>Eukaryota</taxon>
        <taxon>Sar</taxon>
        <taxon>Stramenopiles</taxon>
        <taxon>Ochrophyta</taxon>
        <taxon>Bolidophyceae</taxon>
        <taxon>Parmales</taxon>
        <taxon>Triparmaceae</taxon>
        <taxon>Triparma</taxon>
    </lineage>
</organism>
<feature type="domain" description="Zinc-ribbon" evidence="1">
    <location>
        <begin position="2"/>
        <end position="23"/>
    </location>
</feature>
<evidence type="ECO:0000313" key="3">
    <source>
        <dbReference type="Proteomes" id="UP001165122"/>
    </source>
</evidence>
<accession>A0A9W7DNC7</accession>
<dbReference type="SUPFAM" id="SSF49899">
    <property type="entry name" value="Concanavalin A-like lectins/glucanases"/>
    <property type="match status" value="1"/>
</dbReference>